<evidence type="ECO:0000313" key="2">
    <source>
        <dbReference type="EMBL" id="MFC6008290.1"/>
    </source>
</evidence>
<dbReference type="InterPro" id="IPR009078">
    <property type="entry name" value="Ferritin-like_SF"/>
</dbReference>
<comment type="caution">
    <text evidence="2">The sequence shown here is derived from an EMBL/GenBank/DDBJ whole genome shotgun (WGS) entry which is preliminary data.</text>
</comment>
<proteinExistence type="predicted"/>
<sequence length="234" mass="25235">MSVPTDGDQPDPMADPDYREAVVDLLGAMAYGELTAFSRLAADAELAPTLPDKAALGRQAAHEFHHYELLEARLKELDADPARAMQPFVAAIDEFHDRTRPSSWLEGLVKAYVGDGIATDFYREVSAYLDPGTRELVLEVVQDMGGAEFAVRTVRDAIDRDGSVGGRLALWGRRLVGEALSQAQRVAAERDALGGLLVGGGYHSGGADLAEIGRMFARLTGEHTRRMGRLGLSA</sequence>
<dbReference type="InterPro" id="IPR059125">
    <property type="entry name" value="Ferritin_actino"/>
</dbReference>
<protein>
    <submittedName>
        <fullName evidence="2">Ferritin-like fold-containing protein</fullName>
    </submittedName>
</protein>
<dbReference type="Pfam" id="PF13794">
    <property type="entry name" value="MiaE_2"/>
    <property type="match status" value="1"/>
</dbReference>
<accession>A0ABW1JH56</accession>
<name>A0ABW1JH56_9ACTN</name>
<evidence type="ECO:0000313" key="3">
    <source>
        <dbReference type="Proteomes" id="UP001596189"/>
    </source>
</evidence>
<evidence type="ECO:0000259" key="1">
    <source>
        <dbReference type="Pfam" id="PF13794"/>
    </source>
</evidence>
<gene>
    <name evidence="2" type="ORF">ACFQDO_14225</name>
</gene>
<dbReference type="RefSeq" id="WP_345715018.1">
    <property type="nucleotide sequence ID" value="NZ_BAABFP010000002.1"/>
</dbReference>
<dbReference type="SUPFAM" id="SSF47240">
    <property type="entry name" value="Ferritin-like"/>
    <property type="match status" value="1"/>
</dbReference>
<dbReference type="Gene3D" id="1.20.1260.10">
    <property type="match status" value="1"/>
</dbReference>
<dbReference type="CDD" id="cd00657">
    <property type="entry name" value="Ferritin_like"/>
    <property type="match status" value="1"/>
</dbReference>
<dbReference type="Proteomes" id="UP001596189">
    <property type="component" value="Unassembled WGS sequence"/>
</dbReference>
<feature type="domain" description="Ferritin-like" evidence="1">
    <location>
        <begin position="17"/>
        <end position="200"/>
    </location>
</feature>
<organism evidence="2 3">
    <name type="scientific">Angustibacter luteus</name>
    <dbReference type="NCBI Taxonomy" id="658456"/>
    <lineage>
        <taxon>Bacteria</taxon>
        <taxon>Bacillati</taxon>
        <taxon>Actinomycetota</taxon>
        <taxon>Actinomycetes</taxon>
        <taxon>Kineosporiales</taxon>
        <taxon>Kineosporiaceae</taxon>
    </lineage>
</organism>
<keyword evidence="3" id="KW-1185">Reference proteome</keyword>
<dbReference type="InterPro" id="IPR012347">
    <property type="entry name" value="Ferritin-like"/>
</dbReference>
<dbReference type="EMBL" id="JBHSRD010000004">
    <property type="protein sequence ID" value="MFC6008290.1"/>
    <property type="molecule type" value="Genomic_DNA"/>
</dbReference>
<reference evidence="3" key="1">
    <citation type="journal article" date="2019" name="Int. J. Syst. Evol. Microbiol.">
        <title>The Global Catalogue of Microorganisms (GCM) 10K type strain sequencing project: providing services to taxonomists for standard genome sequencing and annotation.</title>
        <authorList>
            <consortium name="The Broad Institute Genomics Platform"/>
            <consortium name="The Broad Institute Genome Sequencing Center for Infectious Disease"/>
            <person name="Wu L."/>
            <person name="Ma J."/>
        </authorList>
    </citation>
    <scope>NUCLEOTIDE SEQUENCE [LARGE SCALE GENOMIC DNA]</scope>
    <source>
        <strain evidence="3">KACC 14249</strain>
    </source>
</reference>